<organism evidence="2 3">
    <name type="scientific">Candidatus Jettenia caeni</name>
    <dbReference type="NCBI Taxonomy" id="247490"/>
    <lineage>
        <taxon>Bacteria</taxon>
        <taxon>Pseudomonadati</taxon>
        <taxon>Planctomycetota</taxon>
        <taxon>Candidatus Brocadiia</taxon>
        <taxon>Candidatus Brocadiales</taxon>
        <taxon>Candidatus Brocadiaceae</taxon>
        <taxon>Candidatus Jettenia</taxon>
    </lineage>
</organism>
<proteinExistence type="predicted"/>
<name>I3IMY6_9BACT</name>
<evidence type="ECO:0000313" key="3">
    <source>
        <dbReference type="Proteomes" id="UP000002985"/>
    </source>
</evidence>
<feature type="region of interest" description="Disordered" evidence="1">
    <location>
        <begin position="59"/>
        <end position="82"/>
    </location>
</feature>
<gene>
    <name evidence="2" type="ORF">KSU1_C1485</name>
</gene>
<comment type="caution">
    <text evidence="2">The sequence shown here is derived from an EMBL/GenBank/DDBJ whole genome shotgun (WGS) entry which is preliminary data.</text>
</comment>
<dbReference type="EMBL" id="BAFH01000003">
    <property type="protein sequence ID" value="GAB63081.1"/>
    <property type="molecule type" value="Genomic_DNA"/>
</dbReference>
<keyword evidence="3" id="KW-1185">Reference proteome</keyword>
<dbReference type="STRING" id="247490.KSU1_C1485"/>
<sequence>MYEKYYQEIVKTINSQINLKFQNIVNNGVNVLDWTRDNQRELYSQERKLDAEVNEAWKDTPLHPSQEVTHPVPSGHPSQEGNRDFEVFKKTTLAWGRVTLSIFKKYRERAI</sequence>
<dbReference type="Proteomes" id="UP000002985">
    <property type="component" value="Unassembled WGS sequence"/>
</dbReference>
<accession>I3IMY6</accession>
<evidence type="ECO:0000256" key="1">
    <source>
        <dbReference type="SAM" id="MobiDB-lite"/>
    </source>
</evidence>
<protein>
    <submittedName>
        <fullName evidence="2">Uncharacterized protein</fullName>
    </submittedName>
</protein>
<reference evidence="2 3" key="1">
    <citation type="journal article" date="2012" name="FEBS Lett.">
        <title>Anammox organism KSU-1 expresses a NirK-type copper-containing nitrite reductase instead of a NirS-type with cytochrome cd1.</title>
        <authorList>
            <person name="Hira D."/>
            <person name="Toh H."/>
            <person name="Migita C.T."/>
            <person name="Okubo H."/>
            <person name="Nishiyama T."/>
            <person name="Hattori M."/>
            <person name="Furukawa K."/>
            <person name="Fujii T."/>
        </authorList>
    </citation>
    <scope>NUCLEOTIDE SEQUENCE [LARGE SCALE GENOMIC DNA]</scope>
</reference>
<evidence type="ECO:0000313" key="2">
    <source>
        <dbReference type="EMBL" id="GAB63081.1"/>
    </source>
</evidence>
<dbReference type="AlphaFoldDB" id="I3IMY6"/>